<comment type="caution">
    <text evidence="2">The sequence shown here is derived from an EMBL/GenBank/DDBJ whole genome shotgun (WGS) entry which is preliminary data.</text>
</comment>
<evidence type="ECO:0000313" key="3">
    <source>
        <dbReference type="Proteomes" id="UP001595075"/>
    </source>
</evidence>
<keyword evidence="3" id="KW-1185">Reference proteome</keyword>
<feature type="region of interest" description="Disordered" evidence="1">
    <location>
        <begin position="56"/>
        <end position="76"/>
    </location>
</feature>
<organism evidence="2 3">
    <name type="scientific">Oculimacula yallundae</name>
    <dbReference type="NCBI Taxonomy" id="86028"/>
    <lineage>
        <taxon>Eukaryota</taxon>
        <taxon>Fungi</taxon>
        <taxon>Dikarya</taxon>
        <taxon>Ascomycota</taxon>
        <taxon>Pezizomycotina</taxon>
        <taxon>Leotiomycetes</taxon>
        <taxon>Helotiales</taxon>
        <taxon>Ploettnerulaceae</taxon>
        <taxon>Oculimacula</taxon>
    </lineage>
</organism>
<evidence type="ECO:0000256" key="1">
    <source>
        <dbReference type="SAM" id="MobiDB-lite"/>
    </source>
</evidence>
<sequence>MYKRGEIEHGCSCGFMQDAIFTNAPQRIRSGDNLIHRKASSSREIQMPPLLTATPTIDRCHQTSEKSKRDVAKNYK</sequence>
<proteinExistence type="predicted"/>
<name>A0ABR4CDF9_9HELO</name>
<dbReference type="Proteomes" id="UP001595075">
    <property type="component" value="Unassembled WGS sequence"/>
</dbReference>
<dbReference type="EMBL" id="JAZHXI010000009">
    <property type="protein sequence ID" value="KAL2067979.1"/>
    <property type="molecule type" value="Genomic_DNA"/>
</dbReference>
<evidence type="ECO:0000313" key="2">
    <source>
        <dbReference type="EMBL" id="KAL2067979.1"/>
    </source>
</evidence>
<gene>
    <name evidence="2" type="ORF">VTL71DRAFT_16077</name>
</gene>
<reference evidence="2 3" key="1">
    <citation type="journal article" date="2024" name="Commun. Biol.">
        <title>Comparative genomic analysis of thermophilic fungi reveals convergent evolutionary adaptations and gene losses.</title>
        <authorList>
            <person name="Steindorff A.S."/>
            <person name="Aguilar-Pontes M.V."/>
            <person name="Robinson A.J."/>
            <person name="Andreopoulos B."/>
            <person name="LaButti K."/>
            <person name="Kuo A."/>
            <person name="Mondo S."/>
            <person name="Riley R."/>
            <person name="Otillar R."/>
            <person name="Haridas S."/>
            <person name="Lipzen A."/>
            <person name="Grimwood J."/>
            <person name="Schmutz J."/>
            <person name="Clum A."/>
            <person name="Reid I.D."/>
            <person name="Moisan M.C."/>
            <person name="Butler G."/>
            <person name="Nguyen T.T.M."/>
            <person name="Dewar K."/>
            <person name="Conant G."/>
            <person name="Drula E."/>
            <person name="Henrissat B."/>
            <person name="Hansel C."/>
            <person name="Singer S."/>
            <person name="Hutchinson M.I."/>
            <person name="de Vries R.P."/>
            <person name="Natvig D.O."/>
            <person name="Powell A.J."/>
            <person name="Tsang A."/>
            <person name="Grigoriev I.V."/>
        </authorList>
    </citation>
    <scope>NUCLEOTIDE SEQUENCE [LARGE SCALE GENOMIC DNA]</scope>
    <source>
        <strain evidence="2 3">CBS 494.80</strain>
    </source>
</reference>
<protein>
    <submittedName>
        <fullName evidence="2">Uncharacterized protein</fullName>
    </submittedName>
</protein>
<accession>A0ABR4CDF9</accession>
<feature type="compositionally biased region" description="Basic and acidic residues" evidence="1">
    <location>
        <begin position="58"/>
        <end position="76"/>
    </location>
</feature>